<dbReference type="EMBL" id="JAHWDF010000011">
    <property type="protein sequence ID" value="MBW2962292.1"/>
    <property type="molecule type" value="Genomic_DNA"/>
</dbReference>
<protein>
    <submittedName>
        <fullName evidence="2">Uncharacterized protein</fullName>
    </submittedName>
</protein>
<name>A0ABS6W358_9FLAO</name>
<evidence type="ECO:0000256" key="1">
    <source>
        <dbReference type="SAM" id="Phobius"/>
    </source>
</evidence>
<feature type="transmembrane region" description="Helical" evidence="1">
    <location>
        <begin position="6"/>
        <end position="28"/>
    </location>
</feature>
<reference evidence="2 3" key="1">
    <citation type="submission" date="2021-07" db="EMBL/GenBank/DDBJ databases">
        <title>Mesonia aestuariivivens sp. nov., isolated from a tidal flat.</title>
        <authorList>
            <person name="Kim Y.-O."/>
            <person name="Yoon J.-H."/>
        </authorList>
    </citation>
    <scope>NUCLEOTIDE SEQUENCE [LARGE SCALE GENOMIC DNA]</scope>
    <source>
        <strain evidence="2 3">JHPTF-M18</strain>
    </source>
</reference>
<dbReference type="RefSeq" id="WP_219040577.1">
    <property type="nucleotide sequence ID" value="NZ_JAHWDF010000011.1"/>
</dbReference>
<comment type="caution">
    <text evidence="2">The sequence shown here is derived from an EMBL/GenBank/DDBJ whole genome shotgun (WGS) entry which is preliminary data.</text>
</comment>
<keyword evidence="1" id="KW-0812">Transmembrane</keyword>
<evidence type="ECO:0000313" key="2">
    <source>
        <dbReference type="EMBL" id="MBW2962292.1"/>
    </source>
</evidence>
<sequence>MEETFRIGWIIFWAGVVGYVLGLVHISFSGINGIPKYKSPPPPPKPIKTNNLPNVKNSYIENGWLCFELINGDRIRLNFNDLEALNKVIKRCDHKFEQIHHQDES</sequence>
<evidence type="ECO:0000313" key="3">
    <source>
        <dbReference type="Proteomes" id="UP000719267"/>
    </source>
</evidence>
<keyword evidence="3" id="KW-1185">Reference proteome</keyword>
<organism evidence="2 3">
    <name type="scientific">Mesonia aestuariivivens</name>
    <dbReference type="NCBI Taxonomy" id="2796128"/>
    <lineage>
        <taxon>Bacteria</taxon>
        <taxon>Pseudomonadati</taxon>
        <taxon>Bacteroidota</taxon>
        <taxon>Flavobacteriia</taxon>
        <taxon>Flavobacteriales</taxon>
        <taxon>Flavobacteriaceae</taxon>
        <taxon>Mesonia</taxon>
    </lineage>
</organism>
<gene>
    <name evidence="2" type="ORF">KW502_10820</name>
</gene>
<proteinExistence type="predicted"/>
<keyword evidence="1" id="KW-0472">Membrane</keyword>
<accession>A0ABS6W358</accession>
<keyword evidence="1" id="KW-1133">Transmembrane helix</keyword>
<dbReference type="Proteomes" id="UP000719267">
    <property type="component" value="Unassembled WGS sequence"/>
</dbReference>